<evidence type="ECO:0000313" key="2">
    <source>
        <dbReference type="EMBL" id="PEN14520.1"/>
    </source>
</evidence>
<accession>A0A2A8D0W6</accession>
<keyword evidence="1" id="KW-0808">Transferase</keyword>
<dbReference type="PANTHER" id="PTHR12788">
    <property type="entry name" value="PROTEIN-TYROSINE SULFOTRANSFERASE 2"/>
    <property type="match status" value="1"/>
</dbReference>
<dbReference type="Proteomes" id="UP000220102">
    <property type="component" value="Unassembled WGS sequence"/>
</dbReference>
<dbReference type="GO" id="GO:0008476">
    <property type="term" value="F:protein-tyrosine sulfotransferase activity"/>
    <property type="evidence" value="ECO:0007669"/>
    <property type="project" value="InterPro"/>
</dbReference>
<proteinExistence type="predicted"/>
<comment type="caution">
    <text evidence="2">The sequence shown here is derived from an EMBL/GenBank/DDBJ whole genome shotgun (WGS) entry which is preliminary data.</text>
</comment>
<evidence type="ECO:0000313" key="3">
    <source>
        <dbReference type="Proteomes" id="UP000220102"/>
    </source>
</evidence>
<dbReference type="AlphaFoldDB" id="A0A2A8D0W6"/>
<keyword evidence="3" id="KW-1185">Reference proteome</keyword>
<dbReference type="EMBL" id="PDEQ01000002">
    <property type="protein sequence ID" value="PEN14520.1"/>
    <property type="molecule type" value="Genomic_DNA"/>
</dbReference>
<dbReference type="Gene3D" id="3.40.50.300">
    <property type="entry name" value="P-loop containing nucleotide triphosphate hydrolases"/>
    <property type="match status" value="1"/>
</dbReference>
<dbReference type="Pfam" id="PF13469">
    <property type="entry name" value="Sulfotransfer_3"/>
    <property type="match status" value="1"/>
</dbReference>
<evidence type="ECO:0008006" key="4">
    <source>
        <dbReference type="Google" id="ProtNLM"/>
    </source>
</evidence>
<gene>
    <name evidence="2" type="ORF">CRI94_05710</name>
</gene>
<dbReference type="InterPro" id="IPR027417">
    <property type="entry name" value="P-loop_NTPase"/>
</dbReference>
<protein>
    <recommendedName>
        <fullName evidence="4">Sulfotransferase family protein</fullName>
    </recommendedName>
</protein>
<dbReference type="InterPro" id="IPR026634">
    <property type="entry name" value="TPST-like"/>
</dbReference>
<dbReference type="RefSeq" id="WP_098074694.1">
    <property type="nucleotide sequence ID" value="NZ_PDEQ01000002.1"/>
</dbReference>
<sequence length="318" mass="36546">MESIRPVFVFSLPRSGSTLLQRVLKTHSRIATTPEPWLLLPLLSMMREGVFADYNHSVARRAIADFQQRVGGGKEGFDEELRAFVLRLYRRAAGESATYFLDKTPRYHLIASDILDLFPSSRAVILWRNPLAIMASMIETWGNSEWNLYRYNVDFYRGLPALVDLAADERSNVFSVRYEDLVTRQEETLKQLCDHLDVAYEELDMRPPSLNGVVGDPSQDQYDSISAASLEKWRAVLTNPLRKRRARSYLNWLGSERLRIMGYSYEDLTRVINDSPLTLEYLGGDLIGALKSVVWPFGEYEIYKHKLQSSNDSMIHHG</sequence>
<organism evidence="2 3">
    <name type="scientific">Longibacter salinarum</name>
    <dbReference type="NCBI Taxonomy" id="1850348"/>
    <lineage>
        <taxon>Bacteria</taxon>
        <taxon>Pseudomonadati</taxon>
        <taxon>Rhodothermota</taxon>
        <taxon>Rhodothermia</taxon>
        <taxon>Rhodothermales</taxon>
        <taxon>Salisaetaceae</taxon>
        <taxon>Longibacter</taxon>
    </lineage>
</organism>
<dbReference type="OrthoDB" id="9777890at2"/>
<evidence type="ECO:0000256" key="1">
    <source>
        <dbReference type="ARBA" id="ARBA00022679"/>
    </source>
</evidence>
<dbReference type="PANTHER" id="PTHR12788:SF10">
    <property type="entry name" value="PROTEIN-TYROSINE SULFOTRANSFERASE"/>
    <property type="match status" value="1"/>
</dbReference>
<name>A0A2A8D0W6_9BACT</name>
<reference evidence="2 3" key="1">
    <citation type="submission" date="2017-10" db="EMBL/GenBank/DDBJ databases">
        <title>Draft genome of Longibacter Salinarum.</title>
        <authorList>
            <person name="Goh K.M."/>
            <person name="Shamsir M.S."/>
            <person name="Lim S.W."/>
        </authorList>
    </citation>
    <scope>NUCLEOTIDE SEQUENCE [LARGE SCALE GENOMIC DNA]</scope>
    <source>
        <strain evidence="2 3">KCTC 52045</strain>
    </source>
</reference>
<dbReference type="SUPFAM" id="SSF52540">
    <property type="entry name" value="P-loop containing nucleoside triphosphate hydrolases"/>
    <property type="match status" value="1"/>
</dbReference>